<comment type="caution">
    <text evidence="2">The sequence shown here is derived from an EMBL/GenBank/DDBJ whole genome shotgun (WGS) entry which is preliminary data.</text>
</comment>
<dbReference type="RefSeq" id="WP_188178580.1">
    <property type="nucleotide sequence ID" value="NZ_JACVVD010000029.1"/>
</dbReference>
<gene>
    <name evidence="2" type="ORF">ICC18_32940</name>
</gene>
<evidence type="ECO:0000313" key="3">
    <source>
        <dbReference type="Proteomes" id="UP000650466"/>
    </source>
</evidence>
<dbReference type="Proteomes" id="UP000650466">
    <property type="component" value="Unassembled WGS sequence"/>
</dbReference>
<keyword evidence="1" id="KW-1133">Transmembrane helix</keyword>
<sequence>MNRKSVVAGILLSLAVPMIVYFAIVSIPNDVLKPPEDFQYHDSYFFVIHIDPYVYPVLSVITFTVYVVLFSVVRYVKRKYV</sequence>
<reference evidence="2" key="1">
    <citation type="submission" date="2020-09" db="EMBL/GenBank/DDBJ databases">
        <title>Draft Genome Sequence of Paenibacillus sp. WST5.</title>
        <authorList>
            <person name="Bao Z."/>
        </authorList>
    </citation>
    <scope>NUCLEOTIDE SEQUENCE</scope>
    <source>
        <strain evidence="2">WST5</strain>
    </source>
</reference>
<keyword evidence="3" id="KW-1185">Reference proteome</keyword>
<dbReference type="EMBL" id="JACVVD010000029">
    <property type="protein sequence ID" value="MBD0384822.1"/>
    <property type="molecule type" value="Genomic_DNA"/>
</dbReference>
<evidence type="ECO:0000313" key="2">
    <source>
        <dbReference type="EMBL" id="MBD0384822.1"/>
    </source>
</evidence>
<protein>
    <submittedName>
        <fullName evidence="2">Uncharacterized protein</fullName>
    </submittedName>
</protein>
<organism evidence="2 3">
    <name type="scientific">Paenibacillus sedimenti</name>
    <dbReference type="NCBI Taxonomy" id="2770274"/>
    <lineage>
        <taxon>Bacteria</taxon>
        <taxon>Bacillati</taxon>
        <taxon>Bacillota</taxon>
        <taxon>Bacilli</taxon>
        <taxon>Bacillales</taxon>
        <taxon>Paenibacillaceae</taxon>
        <taxon>Paenibacillus</taxon>
    </lineage>
</organism>
<name>A0A926QNI5_9BACL</name>
<dbReference type="AlphaFoldDB" id="A0A926QNI5"/>
<feature type="transmembrane region" description="Helical" evidence="1">
    <location>
        <begin position="53"/>
        <end position="76"/>
    </location>
</feature>
<keyword evidence="1" id="KW-0812">Transmembrane</keyword>
<keyword evidence="1" id="KW-0472">Membrane</keyword>
<evidence type="ECO:0000256" key="1">
    <source>
        <dbReference type="SAM" id="Phobius"/>
    </source>
</evidence>
<feature type="transmembrane region" description="Helical" evidence="1">
    <location>
        <begin position="7"/>
        <end position="27"/>
    </location>
</feature>
<accession>A0A926QNI5</accession>
<proteinExistence type="predicted"/>